<feature type="domain" description="Tyrosine-protein phosphatase" evidence="2">
    <location>
        <begin position="1"/>
        <end position="131"/>
    </location>
</feature>
<dbReference type="AlphaFoldDB" id="H2XU36"/>
<evidence type="ECO:0000313" key="3">
    <source>
        <dbReference type="Ensembl" id="ENSCINP00000033170.1"/>
    </source>
</evidence>
<evidence type="ECO:0000256" key="1">
    <source>
        <dbReference type="ARBA" id="ARBA00009580"/>
    </source>
</evidence>
<dbReference type="GO" id="GO:0007165">
    <property type="term" value="P:signal transduction"/>
    <property type="evidence" value="ECO:0000318"/>
    <property type="project" value="GO_Central"/>
</dbReference>
<dbReference type="Proteomes" id="UP000008144">
    <property type="component" value="Unassembled WGS sequence"/>
</dbReference>
<dbReference type="Gene3D" id="3.90.190.10">
    <property type="entry name" value="Protein tyrosine phosphatase superfamily"/>
    <property type="match status" value="2"/>
</dbReference>
<reference evidence="3" key="2">
    <citation type="submission" date="2025-08" db="UniProtKB">
        <authorList>
            <consortium name="Ensembl"/>
        </authorList>
    </citation>
    <scope>IDENTIFICATION</scope>
</reference>
<sequence>MTNKKKSFKYFSIVEIEASNQTTHYESVSRKIKLFEFNNWSDCDVINSSFVWFVNKVSESLLKVSDDSSVIVYGSDSATSLFVAYQRLTRCLKHQNQVNIFQQVAQLRKLNVSFFANLECYILLHQLLVEQQHLGNTDLSLLEVKESRSPRVRREFEFLQKTVKHEVHASVTLISNCGTTLVFVNPVEKVETFWTKIFVENPDLIVSCDKTKSLRDLGFTDGLNLNFGEMSLELKHDATSVEIRRNDSKHTVALKYLETTRSIEDLISASNNFRRFCQKVTGVVVVTSWESVTMVALSQLIERIESESKFDVFRVVRDLGLKVTMEQYELLYKCLSHHGSDLYANTTC</sequence>
<dbReference type="InterPro" id="IPR000242">
    <property type="entry name" value="PTP_cat"/>
</dbReference>
<reference evidence="4" key="1">
    <citation type="journal article" date="2002" name="Science">
        <title>The draft genome of Ciona intestinalis: insights into chordate and vertebrate origins.</title>
        <authorList>
            <person name="Dehal P."/>
            <person name="Satou Y."/>
            <person name="Campbell R.K."/>
            <person name="Chapman J."/>
            <person name="Degnan B."/>
            <person name="De Tomaso A."/>
            <person name="Davidson B."/>
            <person name="Di Gregorio A."/>
            <person name="Gelpke M."/>
            <person name="Goodstein D.M."/>
            <person name="Harafuji N."/>
            <person name="Hastings K.E."/>
            <person name="Ho I."/>
            <person name="Hotta K."/>
            <person name="Huang W."/>
            <person name="Kawashima T."/>
            <person name="Lemaire P."/>
            <person name="Martinez D."/>
            <person name="Meinertzhagen I.A."/>
            <person name="Necula S."/>
            <person name="Nonaka M."/>
            <person name="Putnam N."/>
            <person name="Rash S."/>
            <person name="Saiga H."/>
            <person name="Satake M."/>
            <person name="Terry A."/>
            <person name="Yamada L."/>
            <person name="Wang H.G."/>
            <person name="Awazu S."/>
            <person name="Azumi K."/>
            <person name="Boore J."/>
            <person name="Branno M."/>
            <person name="Chin-Bow S."/>
            <person name="DeSantis R."/>
            <person name="Doyle S."/>
            <person name="Francino P."/>
            <person name="Keys D.N."/>
            <person name="Haga S."/>
            <person name="Hayashi H."/>
            <person name="Hino K."/>
            <person name="Imai K.S."/>
            <person name="Inaba K."/>
            <person name="Kano S."/>
            <person name="Kobayashi K."/>
            <person name="Kobayashi M."/>
            <person name="Lee B.I."/>
            <person name="Makabe K.W."/>
            <person name="Manohar C."/>
            <person name="Matassi G."/>
            <person name="Medina M."/>
            <person name="Mochizuki Y."/>
            <person name="Mount S."/>
            <person name="Morishita T."/>
            <person name="Miura S."/>
            <person name="Nakayama A."/>
            <person name="Nishizaka S."/>
            <person name="Nomoto H."/>
            <person name="Ohta F."/>
            <person name="Oishi K."/>
            <person name="Rigoutsos I."/>
            <person name="Sano M."/>
            <person name="Sasaki A."/>
            <person name="Sasakura Y."/>
            <person name="Shoguchi E."/>
            <person name="Shin-i T."/>
            <person name="Spagnuolo A."/>
            <person name="Stainier D."/>
            <person name="Suzuki M.M."/>
            <person name="Tassy O."/>
            <person name="Takatori N."/>
            <person name="Tokuoka M."/>
            <person name="Yagi K."/>
            <person name="Yoshizaki F."/>
            <person name="Wada S."/>
            <person name="Zhang C."/>
            <person name="Hyatt P.D."/>
            <person name="Larimer F."/>
            <person name="Detter C."/>
            <person name="Doggett N."/>
            <person name="Glavina T."/>
            <person name="Hawkins T."/>
            <person name="Richardson P."/>
            <person name="Lucas S."/>
            <person name="Kohara Y."/>
            <person name="Levine M."/>
            <person name="Satoh N."/>
            <person name="Rokhsar D.S."/>
        </authorList>
    </citation>
    <scope>NUCLEOTIDE SEQUENCE [LARGE SCALE GENOMIC DNA]</scope>
</reference>
<dbReference type="GO" id="GO:0004725">
    <property type="term" value="F:protein tyrosine phosphatase activity"/>
    <property type="evidence" value="ECO:0000318"/>
    <property type="project" value="GO_Central"/>
</dbReference>
<dbReference type="InParanoid" id="H2XU36"/>
<dbReference type="PROSITE" id="PS50055">
    <property type="entry name" value="TYR_PHOSPHATASE_PTP"/>
    <property type="match status" value="1"/>
</dbReference>
<reference evidence="3" key="3">
    <citation type="submission" date="2025-09" db="UniProtKB">
        <authorList>
            <consortium name="Ensembl"/>
        </authorList>
    </citation>
    <scope>IDENTIFICATION</scope>
</reference>
<proteinExistence type="inferred from homology"/>
<comment type="similarity">
    <text evidence="1">Belongs to the protein-tyrosine phosphatase family.</text>
</comment>
<evidence type="ECO:0000313" key="4">
    <source>
        <dbReference type="Proteomes" id="UP000008144"/>
    </source>
</evidence>
<dbReference type="SUPFAM" id="SSF52799">
    <property type="entry name" value="(Phosphotyrosine protein) phosphatases II"/>
    <property type="match status" value="2"/>
</dbReference>
<keyword evidence="4" id="KW-1185">Reference proteome</keyword>
<accession>H2XU36</accession>
<dbReference type="Ensembl" id="ENSCINT00000032290.1">
    <property type="protein sequence ID" value="ENSCINP00000033170.1"/>
    <property type="gene ID" value="ENSCING00000017997.1"/>
</dbReference>
<dbReference type="Pfam" id="PF00102">
    <property type="entry name" value="Y_phosphatase"/>
    <property type="match status" value="1"/>
</dbReference>
<name>H2XU36_CIOIN</name>
<gene>
    <name evidence="3" type="primary">LOC100181677</name>
</gene>
<evidence type="ECO:0000259" key="2">
    <source>
        <dbReference type="PROSITE" id="PS50055"/>
    </source>
</evidence>
<dbReference type="InterPro" id="IPR029021">
    <property type="entry name" value="Prot-tyrosine_phosphatase-like"/>
</dbReference>
<protein>
    <submittedName>
        <fullName evidence="3">Uncharacterized LOC100181677</fullName>
    </submittedName>
</protein>
<dbReference type="GeneTree" id="ENSGT00660000097128"/>
<dbReference type="HOGENOM" id="CLU_068475_0_0_1"/>
<organism evidence="3 4">
    <name type="scientific">Ciona intestinalis</name>
    <name type="common">Transparent sea squirt</name>
    <name type="synonym">Ascidia intestinalis</name>
    <dbReference type="NCBI Taxonomy" id="7719"/>
    <lineage>
        <taxon>Eukaryota</taxon>
        <taxon>Metazoa</taxon>
        <taxon>Chordata</taxon>
        <taxon>Tunicata</taxon>
        <taxon>Ascidiacea</taxon>
        <taxon>Phlebobranchia</taxon>
        <taxon>Cionidae</taxon>
        <taxon>Ciona</taxon>
    </lineage>
</organism>